<proteinExistence type="predicted"/>
<name>A0A9W4P371_9EURO</name>
<dbReference type="PANTHER" id="PTHR11695">
    <property type="entry name" value="ALCOHOL DEHYDROGENASE RELATED"/>
    <property type="match status" value="1"/>
</dbReference>
<gene>
    <name evidence="2" type="ORF">PEGY_LOCUS5581</name>
</gene>
<keyword evidence="3" id="KW-1185">Reference proteome</keyword>
<dbReference type="InterPro" id="IPR013154">
    <property type="entry name" value="ADH-like_N"/>
</dbReference>
<dbReference type="InterPro" id="IPR036291">
    <property type="entry name" value="NAD(P)-bd_dom_sf"/>
</dbReference>
<comment type="caution">
    <text evidence="2">The sequence shown here is derived from an EMBL/GenBank/DDBJ whole genome shotgun (WGS) entry which is preliminary data.</text>
</comment>
<dbReference type="InterPro" id="IPR050700">
    <property type="entry name" value="YIM1/Zinc_Alcohol_DH_Fams"/>
</dbReference>
<evidence type="ECO:0000259" key="1">
    <source>
        <dbReference type="SMART" id="SM00829"/>
    </source>
</evidence>
<dbReference type="Gene3D" id="3.90.180.10">
    <property type="entry name" value="Medium-chain alcohol dehydrogenases, catalytic domain"/>
    <property type="match status" value="1"/>
</dbReference>
<dbReference type="GO" id="GO:0016491">
    <property type="term" value="F:oxidoreductase activity"/>
    <property type="evidence" value="ECO:0007669"/>
    <property type="project" value="InterPro"/>
</dbReference>
<dbReference type="SUPFAM" id="SSF51735">
    <property type="entry name" value="NAD(P)-binding Rossmann-fold domains"/>
    <property type="match status" value="1"/>
</dbReference>
<dbReference type="AlphaFoldDB" id="A0A9W4P371"/>
<accession>A0A9W4P371</accession>
<evidence type="ECO:0000313" key="2">
    <source>
        <dbReference type="EMBL" id="CAG8899252.1"/>
    </source>
</evidence>
<dbReference type="InterPro" id="IPR011032">
    <property type="entry name" value="GroES-like_sf"/>
</dbReference>
<reference evidence="2" key="1">
    <citation type="submission" date="2021-07" db="EMBL/GenBank/DDBJ databases">
        <authorList>
            <person name="Branca A.L. A."/>
        </authorList>
    </citation>
    <scope>NUCLEOTIDE SEQUENCE</scope>
</reference>
<dbReference type="EMBL" id="CAJVRC010000864">
    <property type="protein sequence ID" value="CAG8899252.1"/>
    <property type="molecule type" value="Genomic_DNA"/>
</dbReference>
<dbReference type="PANTHER" id="PTHR11695:SF294">
    <property type="entry name" value="RETICULON-4-INTERACTING PROTEIN 1, MITOCHONDRIAL"/>
    <property type="match status" value="1"/>
</dbReference>
<sequence>MASVQLPPEMKAWLYSSTTNGLEKNLNFDASARAPPAVHGNNVLVQVLSASLNPADYKVPEMGLVARRLVIGTPASPGMDFCGRVVVTGEDATEFSPGQLVYGCLSRPSQFGSLGEYLVASASLLAPVPEGVEVDHAASIGIAGQTAYQSLAGYVNAGDKVFINGGSGGCGIFAIQIAKEMGCHVTTTCSTKNVELCRGLGADEVIDYSVEEDLVATLRGRGVVFDHIVDHIGYPAPMYRESHHFLAAGKTFVQVGASGMGTFVDRLIWPGFLGGGKRKYVVFFFKNTREDLVKIGEWVQKGAVKIQLDTAYEFEDTVKAFEKLRSGRARGKIIVHSNVYRLFNMQLLLYTFLGTFGMVPIEIRLMIWEYLFSALRTQPRKGNLHKENPLSILCTSQYLYNEISSHLFNNPVQCITLSPEYNEKEWMAIRLKSRAVEIEWALKDRADAEKHFQSFPHSKTAMIVHINQPDPTDPGQLVLLWQKINALADLLIPITRPDIKLATNGPWRLPDPPASWGSDTDLFYRMGALQESVPFGPKYRPDYDIAMLPFLRLGLWVEDPATNVPAMSDDQFGILHRCLLSLFHQTGIEQRFGKLLSMTQDTAVRQVENALIETDLFLETRLDELPGITARFLRLERYKNWFIDGGSWESPYLTQLEKQLSTCPRVITDIDPWLDRLRERYFVLILLHHAICSPRPNFLYGGLGRFDDSRIYTTWDSKLWLESFPNGVPQLSDVQTCLLRFWRPGKDLFGKFLAYAGWLARRARELGLRNPNVQLYAV</sequence>
<evidence type="ECO:0000313" key="3">
    <source>
        <dbReference type="Proteomes" id="UP001154252"/>
    </source>
</evidence>
<dbReference type="InterPro" id="IPR020843">
    <property type="entry name" value="ER"/>
</dbReference>
<dbReference type="Pfam" id="PF13602">
    <property type="entry name" value="ADH_zinc_N_2"/>
    <property type="match status" value="1"/>
</dbReference>
<dbReference type="Gene3D" id="3.40.50.720">
    <property type="entry name" value="NAD(P)-binding Rossmann-like Domain"/>
    <property type="match status" value="1"/>
</dbReference>
<dbReference type="OrthoDB" id="3940621at2759"/>
<organism evidence="2 3">
    <name type="scientific">Penicillium egyptiacum</name>
    <dbReference type="NCBI Taxonomy" id="1303716"/>
    <lineage>
        <taxon>Eukaryota</taxon>
        <taxon>Fungi</taxon>
        <taxon>Dikarya</taxon>
        <taxon>Ascomycota</taxon>
        <taxon>Pezizomycotina</taxon>
        <taxon>Eurotiomycetes</taxon>
        <taxon>Eurotiomycetidae</taxon>
        <taxon>Eurotiales</taxon>
        <taxon>Aspergillaceae</taxon>
        <taxon>Penicillium</taxon>
    </lineage>
</organism>
<dbReference type="Pfam" id="PF08240">
    <property type="entry name" value="ADH_N"/>
    <property type="match status" value="1"/>
</dbReference>
<feature type="domain" description="Enoyl reductase (ER)" evidence="1">
    <location>
        <begin position="21"/>
        <end position="335"/>
    </location>
</feature>
<protein>
    <recommendedName>
        <fullName evidence="1">Enoyl reductase (ER) domain-containing protein</fullName>
    </recommendedName>
</protein>
<dbReference type="CDD" id="cd08267">
    <property type="entry name" value="MDR1"/>
    <property type="match status" value="1"/>
</dbReference>
<dbReference type="SUPFAM" id="SSF50129">
    <property type="entry name" value="GroES-like"/>
    <property type="match status" value="1"/>
</dbReference>
<dbReference type="GO" id="GO:0005739">
    <property type="term" value="C:mitochondrion"/>
    <property type="evidence" value="ECO:0007669"/>
    <property type="project" value="TreeGrafter"/>
</dbReference>
<dbReference type="Proteomes" id="UP001154252">
    <property type="component" value="Unassembled WGS sequence"/>
</dbReference>
<dbReference type="SMART" id="SM00829">
    <property type="entry name" value="PKS_ER"/>
    <property type="match status" value="1"/>
</dbReference>